<reference evidence="2 3" key="1">
    <citation type="submission" date="2016-11" db="EMBL/GenBank/DDBJ databases">
        <authorList>
            <person name="Jaros S."/>
            <person name="Januszkiewicz K."/>
            <person name="Wedrychowicz H."/>
        </authorList>
    </citation>
    <scope>NUCLEOTIDE SEQUENCE [LARGE SCALE GENOMIC DNA]</scope>
    <source>
        <strain evidence="2 3">CGMCC 4.2025</strain>
    </source>
</reference>
<organism evidence="2 3">
    <name type="scientific">Actinacidiphila paucisporea</name>
    <dbReference type="NCBI Taxonomy" id="310782"/>
    <lineage>
        <taxon>Bacteria</taxon>
        <taxon>Bacillati</taxon>
        <taxon>Actinomycetota</taxon>
        <taxon>Actinomycetes</taxon>
        <taxon>Kitasatosporales</taxon>
        <taxon>Streptomycetaceae</taxon>
        <taxon>Actinacidiphila</taxon>
    </lineage>
</organism>
<feature type="domain" description="CobN/magnesium chelatase" evidence="1">
    <location>
        <begin position="108"/>
        <end position="206"/>
    </location>
</feature>
<evidence type="ECO:0000313" key="2">
    <source>
        <dbReference type="EMBL" id="SHL78307.1"/>
    </source>
</evidence>
<dbReference type="EMBL" id="FRBI01000006">
    <property type="protein sequence ID" value="SHL78307.1"/>
    <property type="molecule type" value="Genomic_DNA"/>
</dbReference>
<gene>
    <name evidence="2" type="ORF">SAMN05216499_10661</name>
</gene>
<evidence type="ECO:0000313" key="3">
    <source>
        <dbReference type="Proteomes" id="UP000184111"/>
    </source>
</evidence>
<feature type="non-terminal residue" evidence="2">
    <location>
        <position position="222"/>
    </location>
</feature>
<dbReference type="RefSeq" id="WP_200804401.1">
    <property type="nucleotide sequence ID" value="NZ_FRBI01000006.1"/>
</dbReference>
<dbReference type="AlphaFoldDB" id="A0A1M7DG03"/>
<sequence>MTTVLLLSTADTDLLAARAAAAAHPDGAAYRLGNPSRVDPRDDLPGLLAGADLAVVRLLGGRRAWEEGLAVIAASGVPSVLLGGESVPDAELMALSTVPAGVVAEALRYLVEGGPANLAELARFLSDTVLMSGEGFEAPRAMPQFGVHGTYAHDPGRPTVAVLFYRAHELSGNTAFVDTLCATVEARAANALPIYCGSLRGAAEMQRRVGVASEERGSGTRP</sequence>
<dbReference type="InterPro" id="IPR003672">
    <property type="entry name" value="CobN/Mg_chltase"/>
</dbReference>
<evidence type="ECO:0000259" key="1">
    <source>
        <dbReference type="Pfam" id="PF02514"/>
    </source>
</evidence>
<dbReference type="Pfam" id="PF02514">
    <property type="entry name" value="CobN-Mg_chel"/>
    <property type="match status" value="1"/>
</dbReference>
<name>A0A1M7DG03_9ACTN</name>
<dbReference type="STRING" id="310782.SAMN05216499_10661"/>
<keyword evidence="3" id="KW-1185">Reference proteome</keyword>
<accession>A0A1M7DG03</accession>
<dbReference type="Proteomes" id="UP000184111">
    <property type="component" value="Unassembled WGS sequence"/>
</dbReference>
<protein>
    <submittedName>
        <fullName evidence="2">Cobaltochelatase CobN</fullName>
    </submittedName>
</protein>
<proteinExistence type="predicted"/>